<keyword evidence="2" id="KW-0732">Signal</keyword>
<dbReference type="AlphaFoldDB" id="K0SCG2"/>
<feature type="compositionally biased region" description="Basic and acidic residues" evidence="1">
    <location>
        <begin position="71"/>
        <end position="81"/>
    </location>
</feature>
<proteinExistence type="predicted"/>
<feature type="region of interest" description="Disordered" evidence="1">
    <location>
        <begin position="26"/>
        <end position="96"/>
    </location>
</feature>
<reference evidence="3 4" key="1">
    <citation type="journal article" date="2012" name="Genome Biol.">
        <title>Genome and low-iron response of an oceanic diatom adapted to chronic iron limitation.</title>
        <authorList>
            <person name="Lommer M."/>
            <person name="Specht M."/>
            <person name="Roy A.S."/>
            <person name="Kraemer L."/>
            <person name="Andreson R."/>
            <person name="Gutowska M.A."/>
            <person name="Wolf J."/>
            <person name="Bergner S.V."/>
            <person name="Schilhabel M.B."/>
            <person name="Klostermeier U.C."/>
            <person name="Beiko R.G."/>
            <person name="Rosenstiel P."/>
            <person name="Hippler M."/>
            <person name="Laroche J."/>
        </authorList>
    </citation>
    <scope>NUCLEOTIDE SEQUENCE [LARGE SCALE GENOMIC DNA]</scope>
    <source>
        <strain evidence="3 4">CCMP1005</strain>
    </source>
</reference>
<feature type="compositionally biased region" description="Gly residues" evidence="1">
    <location>
        <begin position="31"/>
        <end position="41"/>
    </location>
</feature>
<gene>
    <name evidence="3" type="ORF">THAOC_16762</name>
</gene>
<evidence type="ECO:0000313" key="4">
    <source>
        <dbReference type="Proteomes" id="UP000266841"/>
    </source>
</evidence>
<name>K0SCG2_THAOC</name>
<organism evidence="3 4">
    <name type="scientific">Thalassiosira oceanica</name>
    <name type="common">Marine diatom</name>
    <dbReference type="NCBI Taxonomy" id="159749"/>
    <lineage>
        <taxon>Eukaryota</taxon>
        <taxon>Sar</taxon>
        <taxon>Stramenopiles</taxon>
        <taxon>Ochrophyta</taxon>
        <taxon>Bacillariophyta</taxon>
        <taxon>Coscinodiscophyceae</taxon>
        <taxon>Thalassiosirophycidae</taxon>
        <taxon>Thalassiosirales</taxon>
        <taxon>Thalassiosiraceae</taxon>
        <taxon>Thalassiosira</taxon>
    </lineage>
</organism>
<evidence type="ECO:0000256" key="1">
    <source>
        <dbReference type="SAM" id="MobiDB-lite"/>
    </source>
</evidence>
<dbReference type="Proteomes" id="UP000266841">
    <property type="component" value="Unassembled WGS sequence"/>
</dbReference>
<dbReference type="EMBL" id="AGNL01018739">
    <property type="protein sequence ID" value="EJK62619.1"/>
    <property type="molecule type" value="Genomic_DNA"/>
</dbReference>
<comment type="caution">
    <text evidence="3">The sequence shown here is derived from an EMBL/GenBank/DDBJ whole genome shotgun (WGS) entry which is preliminary data.</text>
</comment>
<sequence length="161" mass="16994">MKLGSFRGVAVLGLFTVAIATSTSALAPSGDGLGTANGPDGGTNNNKYHDADAPDESLLEQMAATPDADNGESKDEEKKDVIYPARTTRQRGNTEGELLMVESEEEEKQVRIHAVFCFANSTCSFNDAPPGACSNSIGEQSRELDGRVEICQNRGNIGAPT</sequence>
<evidence type="ECO:0000256" key="2">
    <source>
        <dbReference type="SAM" id="SignalP"/>
    </source>
</evidence>
<protein>
    <submittedName>
        <fullName evidence="3">Uncharacterized protein</fullName>
    </submittedName>
</protein>
<accession>K0SCG2</accession>
<keyword evidence="4" id="KW-1185">Reference proteome</keyword>
<evidence type="ECO:0000313" key="3">
    <source>
        <dbReference type="EMBL" id="EJK62619.1"/>
    </source>
</evidence>
<feature type="chain" id="PRO_5003840965" evidence="2">
    <location>
        <begin position="26"/>
        <end position="161"/>
    </location>
</feature>
<feature type="signal peptide" evidence="2">
    <location>
        <begin position="1"/>
        <end position="25"/>
    </location>
</feature>